<dbReference type="Proteomes" id="UP000298714">
    <property type="component" value="Chromosome"/>
</dbReference>
<accession>A0A4D7C7F3</accession>
<organism evidence="6 7">
    <name type="scientific">Hankyongella ginsenosidimutans</name>
    <dbReference type="NCBI Taxonomy" id="1763828"/>
    <lineage>
        <taxon>Bacteria</taxon>
        <taxon>Pseudomonadati</taxon>
        <taxon>Pseudomonadota</taxon>
        <taxon>Alphaproteobacteria</taxon>
        <taxon>Sphingomonadales</taxon>
        <taxon>Sphingomonadaceae</taxon>
        <taxon>Hankyongella</taxon>
    </lineage>
</organism>
<evidence type="ECO:0000256" key="2">
    <source>
        <dbReference type="ARBA" id="ARBA00022448"/>
    </source>
</evidence>
<reference evidence="7" key="1">
    <citation type="submission" date="2019-04" db="EMBL/GenBank/DDBJ databases">
        <title>Complete genome sequence of Sphingomonas sp. W1-2-3.</title>
        <authorList>
            <person name="Im W.T."/>
        </authorList>
    </citation>
    <scope>NUCLEOTIDE SEQUENCE [LARGE SCALE GENOMIC DNA]</scope>
    <source>
        <strain evidence="7">W1-2-3</strain>
    </source>
</reference>
<dbReference type="AlphaFoldDB" id="A0A4D7C7F3"/>
<dbReference type="Gene3D" id="1.10.287.3240">
    <property type="match status" value="1"/>
</dbReference>
<evidence type="ECO:0000256" key="1">
    <source>
        <dbReference type="ARBA" id="ARBA00005850"/>
    </source>
</evidence>
<evidence type="ECO:0000256" key="4">
    <source>
        <dbReference type="SAM" id="Coils"/>
    </source>
</evidence>
<keyword evidence="5" id="KW-1133">Transmembrane helix</keyword>
<evidence type="ECO:0000313" key="6">
    <source>
        <dbReference type="EMBL" id="QCI79138.1"/>
    </source>
</evidence>
<keyword evidence="5" id="KW-0472">Membrane</keyword>
<evidence type="ECO:0000256" key="3">
    <source>
        <dbReference type="ARBA" id="ARBA00023065"/>
    </source>
</evidence>
<proteinExistence type="inferred from homology"/>
<evidence type="ECO:0008006" key="8">
    <source>
        <dbReference type="Google" id="ProtNLM"/>
    </source>
</evidence>
<dbReference type="Pfam" id="PF01813">
    <property type="entry name" value="ATP-synt_D"/>
    <property type="match status" value="1"/>
</dbReference>
<keyword evidence="3" id="KW-0406">Ion transport</keyword>
<name>A0A4D7C7F3_9SPHN</name>
<feature type="transmembrane region" description="Helical" evidence="5">
    <location>
        <begin position="502"/>
        <end position="532"/>
    </location>
</feature>
<dbReference type="EMBL" id="CP039704">
    <property type="protein sequence ID" value="QCI79138.1"/>
    <property type="molecule type" value="Genomic_DNA"/>
</dbReference>
<keyword evidence="5" id="KW-0812">Transmembrane</keyword>
<dbReference type="RefSeq" id="WP_222873950.1">
    <property type="nucleotide sequence ID" value="NZ_CP039704.1"/>
</dbReference>
<keyword evidence="2" id="KW-0813">Transport</keyword>
<feature type="coiled-coil region" evidence="4">
    <location>
        <begin position="25"/>
        <end position="59"/>
    </location>
</feature>
<keyword evidence="7" id="KW-1185">Reference proteome</keyword>
<protein>
    <recommendedName>
        <fullName evidence="8">V-type ATP synthase subunit I</fullName>
    </recommendedName>
</protein>
<sequence>MNRLRMTKATLSQRRQQLAMYERVLPSLELKRQQLLRDLRIAREQHAALESAQRALEQRAQALAPAADPQVTLEGLQTLHAVSRSQESRLGVRLPVVDAFDWHRADYDLAATPPWLDHALDLAARLAEGMVRLQVAAERVCQLDQALRKTVQRINLLDQVLKPQAKRDIGRIGVFLADADRTALARTKLAGPPTCSGCAVVSIVPLVQVTLLAAAADREAVLESLQQLGVTHLDLAGAGSEASDSRIRRAIRYLAAGPRRRRPGRGGAARAGAIVSAVEALQQQRIALEEELVALKVRIAEVQPWGHFDFASLEGHPELRLWFYHVRPSEMRHVLACGHPWQIVGRRPGGRLVIVISADEPEGLPCRRAHVGARSLEALERRLGEIEIALDDLDAERANLSRWLALLERDANRLADADDRRRAQDAVAVQGAVAAVSGWAPERALPALRDWARTQGVALIARPPAPKSAADPAGKHEDRPRGEMLVRFFATPHYSAWDPSGLLLASFTLFFAIIVSDAVYGLLLGAAVALFWRRLGRSEAGRTLRRLGLLLAVAAAAWGGAVGTYAGAVPPHPWLEALAVVPGEDRQIMMTGTLMLGVGHLVLANLCAARRRWPGRTAWAHVGWALVMTAGPLWYLAGGAGRLAAYGVAGPVCCWSSCSAAMLPP</sequence>
<gene>
    <name evidence="6" type="ORF">E6W36_04920</name>
</gene>
<keyword evidence="4" id="KW-0175">Coiled coil</keyword>
<dbReference type="GO" id="GO:0046961">
    <property type="term" value="F:proton-transporting ATPase activity, rotational mechanism"/>
    <property type="evidence" value="ECO:0007669"/>
    <property type="project" value="InterPro"/>
</dbReference>
<comment type="similarity">
    <text evidence="1">Belongs to the V-ATPase D subunit family.</text>
</comment>
<dbReference type="KEGG" id="hgn:E6W36_04920"/>
<feature type="transmembrane region" description="Helical" evidence="5">
    <location>
        <begin position="544"/>
        <end position="568"/>
    </location>
</feature>
<feature type="transmembrane region" description="Helical" evidence="5">
    <location>
        <begin position="618"/>
        <end position="637"/>
    </location>
</feature>
<evidence type="ECO:0000256" key="5">
    <source>
        <dbReference type="SAM" id="Phobius"/>
    </source>
</evidence>
<evidence type="ECO:0000313" key="7">
    <source>
        <dbReference type="Proteomes" id="UP000298714"/>
    </source>
</evidence>
<feature type="transmembrane region" description="Helical" evidence="5">
    <location>
        <begin position="588"/>
        <end position="606"/>
    </location>
</feature>
<dbReference type="InterPro" id="IPR002699">
    <property type="entry name" value="V_ATPase_D"/>
</dbReference>